<accession>A0A6J7J3M0</accession>
<sequence length="64" mass="7075">MPVDRIIGRRCRAISSRNSRLVTSPDGILIRTIPIRISSERAQRSNGVDMNSIPRCAQRAAIAT</sequence>
<dbReference type="EMBL" id="CAFBMK010000216">
    <property type="protein sequence ID" value="CAB4937805.1"/>
    <property type="molecule type" value="Genomic_DNA"/>
</dbReference>
<protein>
    <submittedName>
        <fullName evidence="1">Unannotated protein</fullName>
    </submittedName>
</protein>
<dbReference type="AlphaFoldDB" id="A0A6J7J3M0"/>
<organism evidence="1">
    <name type="scientific">freshwater metagenome</name>
    <dbReference type="NCBI Taxonomy" id="449393"/>
    <lineage>
        <taxon>unclassified sequences</taxon>
        <taxon>metagenomes</taxon>
        <taxon>ecological metagenomes</taxon>
    </lineage>
</organism>
<reference evidence="1" key="1">
    <citation type="submission" date="2020-05" db="EMBL/GenBank/DDBJ databases">
        <authorList>
            <person name="Chiriac C."/>
            <person name="Salcher M."/>
            <person name="Ghai R."/>
            <person name="Kavagutti S V."/>
        </authorList>
    </citation>
    <scope>NUCLEOTIDE SEQUENCE</scope>
</reference>
<gene>
    <name evidence="1" type="ORF">UFOPK3564_02756</name>
</gene>
<proteinExistence type="predicted"/>
<evidence type="ECO:0000313" key="1">
    <source>
        <dbReference type="EMBL" id="CAB4937805.1"/>
    </source>
</evidence>
<name>A0A6J7J3M0_9ZZZZ</name>